<comment type="caution">
    <text evidence="1">The sequence shown here is derived from an EMBL/GenBank/DDBJ whole genome shotgun (WGS) entry which is preliminary data.</text>
</comment>
<keyword evidence="2" id="KW-1185">Reference proteome</keyword>
<reference evidence="1 2" key="1">
    <citation type="journal article" date="2015" name="Genome Biol.">
        <title>Comparative genomics of Steinernema reveals deeply conserved gene regulatory networks.</title>
        <authorList>
            <person name="Dillman A.R."/>
            <person name="Macchietto M."/>
            <person name="Porter C.F."/>
            <person name="Rogers A."/>
            <person name="Williams B."/>
            <person name="Antoshechkin I."/>
            <person name="Lee M.M."/>
            <person name="Goodwin Z."/>
            <person name="Lu X."/>
            <person name="Lewis E.E."/>
            <person name="Goodrich-Blair H."/>
            <person name="Stock S.P."/>
            <person name="Adams B.J."/>
            <person name="Sternberg P.W."/>
            <person name="Mortazavi A."/>
        </authorList>
    </citation>
    <scope>NUCLEOTIDE SEQUENCE [LARGE SCALE GENOMIC DNA]</scope>
    <source>
        <strain evidence="1 2">ALL</strain>
    </source>
</reference>
<gene>
    <name evidence="1" type="ORF">L596_023949</name>
</gene>
<reference evidence="1 2" key="2">
    <citation type="journal article" date="2019" name="G3 (Bethesda)">
        <title>Hybrid Assembly of the Genome of the Entomopathogenic Nematode Steinernema carpocapsae Identifies the X-Chromosome.</title>
        <authorList>
            <person name="Serra L."/>
            <person name="Macchietto M."/>
            <person name="Macias-Munoz A."/>
            <person name="McGill C.J."/>
            <person name="Rodriguez I.M."/>
            <person name="Rodriguez B."/>
            <person name="Murad R."/>
            <person name="Mortazavi A."/>
        </authorList>
    </citation>
    <scope>NUCLEOTIDE SEQUENCE [LARGE SCALE GENOMIC DNA]</scope>
    <source>
        <strain evidence="1 2">ALL</strain>
    </source>
</reference>
<dbReference type="Proteomes" id="UP000298663">
    <property type="component" value="Unassembled WGS sequence"/>
</dbReference>
<dbReference type="AlphaFoldDB" id="A0A4V6XVU9"/>
<proteinExistence type="predicted"/>
<accession>A0A4V6XVU9</accession>
<evidence type="ECO:0000313" key="2">
    <source>
        <dbReference type="Proteomes" id="UP000298663"/>
    </source>
</evidence>
<dbReference type="EMBL" id="AZBU02000008">
    <property type="protein sequence ID" value="TKR67865.1"/>
    <property type="molecule type" value="Genomic_DNA"/>
</dbReference>
<evidence type="ECO:0000313" key="1">
    <source>
        <dbReference type="EMBL" id="TKR67865.1"/>
    </source>
</evidence>
<organism evidence="1 2">
    <name type="scientific">Steinernema carpocapsae</name>
    <name type="common">Entomopathogenic nematode</name>
    <dbReference type="NCBI Taxonomy" id="34508"/>
    <lineage>
        <taxon>Eukaryota</taxon>
        <taxon>Metazoa</taxon>
        <taxon>Ecdysozoa</taxon>
        <taxon>Nematoda</taxon>
        <taxon>Chromadorea</taxon>
        <taxon>Rhabditida</taxon>
        <taxon>Tylenchina</taxon>
        <taxon>Panagrolaimomorpha</taxon>
        <taxon>Strongyloidoidea</taxon>
        <taxon>Steinernematidae</taxon>
        <taxon>Steinernema</taxon>
    </lineage>
</organism>
<name>A0A4V6XVU9_STECR</name>
<sequence>MIIICFAYRNCFIFCLKRLNCARNPKAAFSEVQVVQLLTAVRGFILPACLAYARSDLFKKPEIRSRSLPQHNPMPRQSSA</sequence>
<protein>
    <submittedName>
        <fullName evidence="1">Uncharacterized protein</fullName>
    </submittedName>
</protein>